<dbReference type="Proteomes" id="UP000540506">
    <property type="component" value="Unassembled WGS sequence"/>
</dbReference>
<comment type="subcellular location">
    <subcellularLocation>
        <location evidence="1">Membrane</location>
        <topology evidence="1">Multi-pass membrane protein</topology>
    </subcellularLocation>
</comment>
<reference evidence="6 7" key="1">
    <citation type="submission" date="2020-08" db="EMBL/GenBank/DDBJ databases">
        <title>Sequencing the genomes of 1000 actinobacteria strains.</title>
        <authorList>
            <person name="Klenk H.-P."/>
        </authorList>
    </citation>
    <scope>NUCLEOTIDE SEQUENCE [LARGE SCALE GENOMIC DNA]</scope>
    <source>
        <strain evidence="6 7">DSM 41654</strain>
    </source>
</reference>
<evidence type="ECO:0000256" key="4">
    <source>
        <dbReference type="ARBA" id="ARBA00023136"/>
    </source>
</evidence>
<sequence>MAGSAAGWVVCTALIVGRPVDPVVVAQAFLLTAVFYLRDRMAPAEQSADRVTMPERTHWLADHAVALRRLGRVLGALAVVTVVLRPAGLPWLLGGLGLSVSYTAKWIPRGGGRGGRIAWKQLPAAKEVLVALLWTVVTVFVPVAVAHGPWDRRVALTAVALWCLIATQILVNDLRDVEEDRRRGTRSMPVLVGTRIARLVGCLLCVAAGLTALLLGSPALVVISLATLVTVADYRREHDSRWRPWIEAQGVLAAALAVLT</sequence>
<accession>A0A7W7R6M1</accession>
<dbReference type="Gene3D" id="1.10.357.140">
    <property type="entry name" value="UbiA prenyltransferase"/>
    <property type="match status" value="1"/>
</dbReference>
<protein>
    <recommendedName>
        <fullName evidence="8">Prenyltransferase</fullName>
    </recommendedName>
</protein>
<proteinExistence type="predicted"/>
<evidence type="ECO:0000256" key="2">
    <source>
        <dbReference type="ARBA" id="ARBA00022692"/>
    </source>
</evidence>
<feature type="transmembrane region" description="Helical" evidence="5">
    <location>
        <begin position="216"/>
        <end position="234"/>
    </location>
</feature>
<name>A0A7W7R6M1_KITKI</name>
<dbReference type="EMBL" id="JACHJV010000001">
    <property type="protein sequence ID" value="MBB4926331.1"/>
    <property type="molecule type" value="Genomic_DNA"/>
</dbReference>
<organism evidence="6 7">
    <name type="scientific">Kitasatospora kifunensis</name>
    <name type="common">Streptomyces kifunensis</name>
    <dbReference type="NCBI Taxonomy" id="58351"/>
    <lineage>
        <taxon>Bacteria</taxon>
        <taxon>Bacillati</taxon>
        <taxon>Actinomycetota</taxon>
        <taxon>Actinomycetes</taxon>
        <taxon>Kitasatosporales</taxon>
        <taxon>Streptomycetaceae</taxon>
        <taxon>Kitasatospora</taxon>
    </lineage>
</organism>
<comment type="caution">
    <text evidence="6">The sequence shown here is derived from an EMBL/GenBank/DDBJ whole genome shotgun (WGS) entry which is preliminary data.</text>
</comment>
<dbReference type="InterPro" id="IPR044878">
    <property type="entry name" value="UbiA_sf"/>
</dbReference>
<evidence type="ECO:0000256" key="3">
    <source>
        <dbReference type="ARBA" id="ARBA00022989"/>
    </source>
</evidence>
<dbReference type="GO" id="GO:0016765">
    <property type="term" value="F:transferase activity, transferring alkyl or aryl (other than methyl) groups"/>
    <property type="evidence" value="ECO:0007669"/>
    <property type="project" value="InterPro"/>
</dbReference>
<dbReference type="RefSeq" id="WP_184939428.1">
    <property type="nucleotide sequence ID" value="NZ_JACHJV010000001.1"/>
</dbReference>
<dbReference type="InterPro" id="IPR000537">
    <property type="entry name" value="UbiA_prenyltransferase"/>
</dbReference>
<keyword evidence="7" id="KW-1185">Reference proteome</keyword>
<dbReference type="AlphaFoldDB" id="A0A7W7R6M1"/>
<dbReference type="Pfam" id="PF01040">
    <property type="entry name" value="UbiA"/>
    <property type="match status" value="1"/>
</dbReference>
<gene>
    <name evidence="6" type="ORF">FHR34_005324</name>
</gene>
<feature type="transmembrane region" description="Helical" evidence="5">
    <location>
        <begin position="154"/>
        <end position="171"/>
    </location>
</feature>
<evidence type="ECO:0000313" key="6">
    <source>
        <dbReference type="EMBL" id="MBB4926331.1"/>
    </source>
</evidence>
<feature type="transmembrane region" description="Helical" evidence="5">
    <location>
        <begin position="128"/>
        <end position="148"/>
    </location>
</feature>
<evidence type="ECO:0000313" key="7">
    <source>
        <dbReference type="Proteomes" id="UP000540506"/>
    </source>
</evidence>
<dbReference type="GO" id="GO:0016020">
    <property type="term" value="C:membrane"/>
    <property type="evidence" value="ECO:0007669"/>
    <property type="project" value="UniProtKB-SubCell"/>
</dbReference>
<evidence type="ECO:0008006" key="8">
    <source>
        <dbReference type="Google" id="ProtNLM"/>
    </source>
</evidence>
<evidence type="ECO:0000256" key="1">
    <source>
        <dbReference type="ARBA" id="ARBA00004141"/>
    </source>
</evidence>
<keyword evidence="3 5" id="KW-1133">Transmembrane helix</keyword>
<evidence type="ECO:0000256" key="5">
    <source>
        <dbReference type="SAM" id="Phobius"/>
    </source>
</evidence>
<keyword evidence="2 5" id="KW-0812">Transmembrane</keyword>
<keyword evidence="4 5" id="KW-0472">Membrane</keyword>